<evidence type="ECO:0000259" key="4">
    <source>
        <dbReference type="PROSITE" id="PS50014"/>
    </source>
</evidence>
<protein>
    <submittedName>
        <fullName evidence="5">GH14490</fullName>
    </submittedName>
</protein>
<dbReference type="Pfam" id="PF00439">
    <property type="entry name" value="Bromodomain"/>
    <property type="match status" value="1"/>
</dbReference>
<dbReference type="GO" id="GO:0000785">
    <property type="term" value="C:chromatin"/>
    <property type="evidence" value="ECO:0007669"/>
    <property type="project" value="TreeGrafter"/>
</dbReference>
<dbReference type="GO" id="GO:0006355">
    <property type="term" value="P:regulation of DNA-templated transcription"/>
    <property type="evidence" value="ECO:0007669"/>
    <property type="project" value="TreeGrafter"/>
</dbReference>
<dbReference type="PhylomeDB" id="B4J014"/>
<sequence>MFKKPIPKQPEVQPRAGNVGVYTNKIHYLRKYLLDELATKKFSADFMEPVDPEALRVPEYYDVIRSPMDVGTIIKRVQNYYYHTASEVIHDVNLMIDNCFRFNNPGDDVYRNCQKLEIFFCRVLDKMPAGEEKPSTKHPLMSGRQHLNEIPIATVQRQCREQLNNLYASLAKSNDKSLSQYFYSKCATLSQKVDGQLYRSVEEFRNEVASIFKEFTNIVEKFRNKYAANWNESVEQTESDTKLSKEDINDVLYKLKMAESSVEHCQKEYSSEAEKRANNLIDAFDDAANKLKQKLSQGLDDDRMREKYTKKQMENDVHDEDSLDAQQGNSPNLNSNKSNDSSDEEIDQQQSTRLGINKNVDGFNTLPEVYSPPEMDYSDSPRPTNQDTNEQNKSKALPVFYWRQEMISPPPEQKALKKEEDNNIDQSKMDKASTLSPKAAFSISPKLPKAQTQPADAAAAEPSLLWHDLDFSSSDESS</sequence>
<dbReference type="GO" id="GO:0006338">
    <property type="term" value="P:chromatin remodeling"/>
    <property type="evidence" value="ECO:0007669"/>
    <property type="project" value="TreeGrafter"/>
</dbReference>
<feature type="compositionally biased region" description="Basic and acidic residues" evidence="3">
    <location>
        <begin position="414"/>
        <end position="431"/>
    </location>
</feature>
<dbReference type="InterPro" id="IPR001487">
    <property type="entry name" value="Bromodomain"/>
</dbReference>
<dbReference type="InParanoid" id="B4J014"/>
<dbReference type="InterPro" id="IPR036427">
    <property type="entry name" value="Bromodomain-like_sf"/>
</dbReference>
<dbReference type="OrthoDB" id="6017at2759"/>
<dbReference type="Proteomes" id="UP000001070">
    <property type="component" value="Unassembled WGS sequence"/>
</dbReference>
<dbReference type="eggNOG" id="KOG1474">
    <property type="taxonomic scope" value="Eukaryota"/>
</dbReference>
<dbReference type="PROSITE" id="PS50014">
    <property type="entry name" value="BROMODOMAIN_2"/>
    <property type="match status" value="1"/>
</dbReference>
<evidence type="ECO:0000313" key="6">
    <source>
        <dbReference type="Proteomes" id="UP000001070"/>
    </source>
</evidence>
<dbReference type="AlphaFoldDB" id="B4J014"/>
<dbReference type="GO" id="GO:0005634">
    <property type="term" value="C:nucleus"/>
    <property type="evidence" value="ECO:0007669"/>
    <property type="project" value="TreeGrafter"/>
</dbReference>
<dbReference type="InterPro" id="IPR050935">
    <property type="entry name" value="Bromo_chromatin_reader"/>
</dbReference>
<feature type="region of interest" description="Disordered" evidence="3">
    <location>
        <begin position="311"/>
        <end position="392"/>
    </location>
</feature>
<dbReference type="Gene3D" id="1.20.920.10">
    <property type="entry name" value="Bromodomain-like"/>
    <property type="match status" value="1"/>
</dbReference>
<name>B4J014_DROGR</name>
<dbReference type="PRINTS" id="PR00503">
    <property type="entry name" value="BROMODOMAIN"/>
</dbReference>
<organism evidence="6">
    <name type="scientific">Drosophila grimshawi</name>
    <name type="common">Hawaiian fruit fly</name>
    <name type="synonym">Idiomyia grimshawi</name>
    <dbReference type="NCBI Taxonomy" id="7222"/>
    <lineage>
        <taxon>Eukaryota</taxon>
        <taxon>Metazoa</taxon>
        <taxon>Ecdysozoa</taxon>
        <taxon>Arthropoda</taxon>
        <taxon>Hexapoda</taxon>
        <taxon>Insecta</taxon>
        <taxon>Pterygota</taxon>
        <taxon>Neoptera</taxon>
        <taxon>Endopterygota</taxon>
        <taxon>Diptera</taxon>
        <taxon>Brachycera</taxon>
        <taxon>Muscomorpha</taxon>
        <taxon>Ephydroidea</taxon>
        <taxon>Drosophilidae</taxon>
        <taxon>Drosophila</taxon>
        <taxon>Hawaiian Drosophila</taxon>
    </lineage>
</organism>
<dbReference type="SMART" id="SM00297">
    <property type="entry name" value="BROMO"/>
    <property type="match status" value="1"/>
</dbReference>
<feature type="region of interest" description="Disordered" evidence="3">
    <location>
        <begin position="407"/>
        <end position="461"/>
    </location>
</feature>
<proteinExistence type="predicted"/>
<gene>
    <name evidence="5" type="primary">Dgri\GH14490</name>
    <name evidence="5" type="ORF">Dgri_GH14490</name>
</gene>
<dbReference type="SMR" id="B4J014"/>
<evidence type="ECO:0000256" key="1">
    <source>
        <dbReference type="ARBA" id="ARBA00023117"/>
    </source>
</evidence>
<keyword evidence="6" id="KW-1185">Reference proteome</keyword>
<feature type="compositionally biased region" description="Low complexity" evidence="3">
    <location>
        <begin position="329"/>
        <end position="339"/>
    </location>
</feature>
<dbReference type="PANTHER" id="PTHR22880">
    <property type="entry name" value="FALZ-RELATED BROMODOMAIN-CONTAINING PROTEINS"/>
    <property type="match status" value="1"/>
</dbReference>
<dbReference type="PROSITE" id="PS00633">
    <property type="entry name" value="BROMODOMAIN_1"/>
    <property type="match status" value="1"/>
</dbReference>
<dbReference type="KEGG" id="dgr:6557227"/>
<accession>B4J014</accession>
<dbReference type="SUPFAM" id="SSF47370">
    <property type="entry name" value="Bromodomain"/>
    <property type="match status" value="1"/>
</dbReference>
<dbReference type="InterPro" id="IPR018359">
    <property type="entry name" value="Bromodomain_CS"/>
</dbReference>
<dbReference type="HOGENOM" id="CLU_035276_0_0_1"/>
<evidence type="ECO:0000256" key="2">
    <source>
        <dbReference type="PROSITE-ProRule" id="PRU00035"/>
    </source>
</evidence>
<evidence type="ECO:0000256" key="3">
    <source>
        <dbReference type="SAM" id="MobiDB-lite"/>
    </source>
</evidence>
<keyword evidence="1 2" id="KW-0103">Bromodomain</keyword>
<feature type="compositionally biased region" description="Polar residues" evidence="3">
    <location>
        <begin position="381"/>
        <end position="391"/>
    </location>
</feature>
<dbReference type="FunCoup" id="B4J014">
    <property type="interactions" value="3"/>
</dbReference>
<evidence type="ECO:0000313" key="5">
    <source>
        <dbReference type="EMBL" id="EDV97807.1"/>
    </source>
</evidence>
<feature type="domain" description="Bromo" evidence="4">
    <location>
        <begin position="38"/>
        <end position="110"/>
    </location>
</feature>
<reference evidence="5 6" key="1">
    <citation type="journal article" date="2007" name="Nature">
        <title>Evolution of genes and genomes on the Drosophila phylogeny.</title>
        <authorList>
            <consortium name="Drosophila 12 Genomes Consortium"/>
            <person name="Clark A.G."/>
            <person name="Eisen M.B."/>
            <person name="Smith D.R."/>
            <person name="Bergman C.M."/>
            <person name="Oliver B."/>
            <person name="Markow T.A."/>
            <person name="Kaufman T.C."/>
            <person name="Kellis M."/>
            <person name="Gelbart W."/>
            <person name="Iyer V.N."/>
            <person name="Pollard D.A."/>
            <person name="Sackton T.B."/>
            <person name="Larracuente A.M."/>
            <person name="Singh N.D."/>
            <person name="Abad J.P."/>
            <person name="Abt D.N."/>
            <person name="Adryan B."/>
            <person name="Aguade M."/>
            <person name="Akashi H."/>
            <person name="Anderson W.W."/>
            <person name="Aquadro C.F."/>
            <person name="Ardell D.H."/>
            <person name="Arguello R."/>
            <person name="Artieri C.G."/>
            <person name="Barbash D.A."/>
            <person name="Barker D."/>
            <person name="Barsanti P."/>
            <person name="Batterham P."/>
            <person name="Batzoglou S."/>
            <person name="Begun D."/>
            <person name="Bhutkar A."/>
            <person name="Blanco E."/>
            <person name="Bosak S.A."/>
            <person name="Bradley R.K."/>
            <person name="Brand A.D."/>
            <person name="Brent M.R."/>
            <person name="Brooks A.N."/>
            <person name="Brown R.H."/>
            <person name="Butlin R.K."/>
            <person name="Caggese C."/>
            <person name="Calvi B.R."/>
            <person name="Bernardo de Carvalho A."/>
            <person name="Caspi A."/>
            <person name="Castrezana S."/>
            <person name="Celniker S.E."/>
            <person name="Chang J.L."/>
            <person name="Chapple C."/>
            <person name="Chatterji S."/>
            <person name="Chinwalla A."/>
            <person name="Civetta A."/>
            <person name="Clifton S.W."/>
            <person name="Comeron J.M."/>
            <person name="Costello J.C."/>
            <person name="Coyne J.A."/>
            <person name="Daub J."/>
            <person name="David R.G."/>
            <person name="Delcher A.L."/>
            <person name="Delehaunty K."/>
            <person name="Do C.B."/>
            <person name="Ebling H."/>
            <person name="Edwards K."/>
            <person name="Eickbush T."/>
            <person name="Evans J.D."/>
            <person name="Filipski A."/>
            <person name="Findeiss S."/>
            <person name="Freyhult E."/>
            <person name="Fulton L."/>
            <person name="Fulton R."/>
            <person name="Garcia A.C."/>
            <person name="Gardiner A."/>
            <person name="Garfield D.A."/>
            <person name="Garvin B.E."/>
            <person name="Gibson G."/>
            <person name="Gilbert D."/>
            <person name="Gnerre S."/>
            <person name="Godfrey J."/>
            <person name="Good R."/>
            <person name="Gotea V."/>
            <person name="Gravely B."/>
            <person name="Greenberg A.J."/>
            <person name="Griffiths-Jones S."/>
            <person name="Gross S."/>
            <person name="Guigo R."/>
            <person name="Gustafson E.A."/>
            <person name="Haerty W."/>
            <person name="Hahn M.W."/>
            <person name="Halligan D.L."/>
            <person name="Halpern A.L."/>
            <person name="Halter G.M."/>
            <person name="Han M.V."/>
            <person name="Heger A."/>
            <person name="Hillier L."/>
            <person name="Hinrichs A.S."/>
            <person name="Holmes I."/>
            <person name="Hoskins R.A."/>
            <person name="Hubisz M.J."/>
            <person name="Hultmark D."/>
            <person name="Huntley M.A."/>
            <person name="Jaffe D.B."/>
            <person name="Jagadeeshan S."/>
            <person name="Jeck W.R."/>
            <person name="Johnson J."/>
            <person name="Jones C.D."/>
            <person name="Jordan W.C."/>
            <person name="Karpen G.H."/>
            <person name="Kataoka E."/>
            <person name="Keightley P.D."/>
            <person name="Kheradpour P."/>
            <person name="Kirkness E.F."/>
            <person name="Koerich L.B."/>
            <person name="Kristiansen K."/>
            <person name="Kudrna D."/>
            <person name="Kulathinal R.J."/>
            <person name="Kumar S."/>
            <person name="Kwok R."/>
            <person name="Lander E."/>
            <person name="Langley C.H."/>
            <person name="Lapoint R."/>
            <person name="Lazzaro B.P."/>
            <person name="Lee S.J."/>
            <person name="Levesque L."/>
            <person name="Li R."/>
            <person name="Lin C.F."/>
            <person name="Lin M.F."/>
            <person name="Lindblad-Toh K."/>
            <person name="Llopart A."/>
            <person name="Long M."/>
            <person name="Low L."/>
            <person name="Lozovsky E."/>
            <person name="Lu J."/>
            <person name="Luo M."/>
            <person name="Machado C.A."/>
            <person name="Makalowski W."/>
            <person name="Marzo M."/>
            <person name="Matsuda M."/>
            <person name="Matzkin L."/>
            <person name="McAllister B."/>
            <person name="McBride C.S."/>
            <person name="McKernan B."/>
            <person name="McKernan K."/>
            <person name="Mendez-Lago M."/>
            <person name="Minx P."/>
            <person name="Mollenhauer M.U."/>
            <person name="Montooth K."/>
            <person name="Mount S.M."/>
            <person name="Mu X."/>
            <person name="Myers E."/>
            <person name="Negre B."/>
            <person name="Newfeld S."/>
            <person name="Nielsen R."/>
            <person name="Noor M.A."/>
            <person name="O'Grady P."/>
            <person name="Pachter L."/>
            <person name="Papaceit M."/>
            <person name="Parisi M.J."/>
            <person name="Parisi M."/>
            <person name="Parts L."/>
            <person name="Pedersen J.S."/>
            <person name="Pesole G."/>
            <person name="Phillippy A.M."/>
            <person name="Ponting C.P."/>
            <person name="Pop M."/>
            <person name="Porcelli D."/>
            <person name="Powell J.R."/>
            <person name="Prohaska S."/>
            <person name="Pruitt K."/>
            <person name="Puig M."/>
            <person name="Quesneville H."/>
            <person name="Ram K.R."/>
            <person name="Rand D."/>
            <person name="Rasmussen M.D."/>
            <person name="Reed L.K."/>
            <person name="Reenan R."/>
            <person name="Reily A."/>
            <person name="Remington K.A."/>
            <person name="Rieger T.T."/>
            <person name="Ritchie M.G."/>
            <person name="Robin C."/>
            <person name="Rogers Y.H."/>
            <person name="Rohde C."/>
            <person name="Rozas J."/>
            <person name="Rubenfield M.J."/>
            <person name="Ruiz A."/>
            <person name="Russo S."/>
            <person name="Salzberg S.L."/>
            <person name="Sanchez-Gracia A."/>
            <person name="Saranga D.J."/>
            <person name="Sato H."/>
            <person name="Schaeffer S.W."/>
            <person name="Schatz M.C."/>
            <person name="Schlenke T."/>
            <person name="Schwartz R."/>
            <person name="Segarra C."/>
            <person name="Singh R.S."/>
            <person name="Sirot L."/>
            <person name="Sirota M."/>
            <person name="Sisneros N.B."/>
            <person name="Smith C.D."/>
            <person name="Smith T.F."/>
            <person name="Spieth J."/>
            <person name="Stage D.E."/>
            <person name="Stark A."/>
            <person name="Stephan W."/>
            <person name="Strausberg R.L."/>
            <person name="Strempel S."/>
            <person name="Sturgill D."/>
            <person name="Sutton G."/>
            <person name="Sutton G.G."/>
            <person name="Tao W."/>
            <person name="Teichmann S."/>
            <person name="Tobari Y.N."/>
            <person name="Tomimura Y."/>
            <person name="Tsolas J.M."/>
            <person name="Valente V.L."/>
            <person name="Venter E."/>
            <person name="Venter J.C."/>
            <person name="Vicario S."/>
            <person name="Vieira F.G."/>
            <person name="Vilella A.J."/>
            <person name="Villasante A."/>
            <person name="Walenz B."/>
            <person name="Wang J."/>
            <person name="Wasserman M."/>
            <person name="Watts T."/>
            <person name="Wilson D."/>
            <person name="Wilson R.K."/>
            <person name="Wing R.A."/>
            <person name="Wolfner M.F."/>
            <person name="Wong A."/>
            <person name="Wong G.K."/>
            <person name="Wu C.I."/>
            <person name="Wu G."/>
            <person name="Yamamoto D."/>
            <person name="Yang H.P."/>
            <person name="Yang S.P."/>
            <person name="Yorke J.A."/>
            <person name="Yoshida K."/>
            <person name="Zdobnov E."/>
            <person name="Zhang P."/>
            <person name="Zhang Y."/>
            <person name="Zimin A.V."/>
            <person name="Baldwin J."/>
            <person name="Abdouelleil A."/>
            <person name="Abdulkadir J."/>
            <person name="Abebe A."/>
            <person name="Abera B."/>
            <person name="Abreu J."/>
            <person name="Acer S.C."/>
            <person name="Aftuck L."/>
            <person name="Alexander A."/>
            <person name="An P."/>
            <person name="Anderson E."/>
            <person name="Anderson S."/>
            <person name="Arachi H."/>
            <person name="Azer M."/>
            <person name="Bachantsang P."/>
            <person name="Barry A."/>
            <person name="Bayul T."/>
            <person name="Berlin A."/>
            <person name="Bessette D."/>
            <person name="Bloom T."/>
            <person name="Blye J."/>
            <person name="Boguslavskiy L."/>
            <person name="Bonnet C."/>
            <person name="Boukhgalter B."/>
            <person name="Bourzgui I."/>
            <person name="Brown A."/>
            <person name="Cahill P."/>
            <person name="Channer S."/>
            <person name="Cheshatsang Y."/>
            <person name="Chuda L."/>
            <person name="Citroen M."/>
            <person name="Collymore A."/>
            <person name="Cooke P."/>
            <person name="Costello M."/>
            <person name="D'Aco K."/>
            <person name="Daza R."/>
            <person name="De Haan G."/>
            <person name="DeGray S."/>
            <person name="DeMaso C."/>
            <person name="Dhargay N."/>
            <person name="Dooley K."/>
            <person name="Dooley E."/>
            <person name="Doricent M."/>
            <person name="Dorje P."/>
            <person name="Dorjee K."/>
            <person name="Dupes A."/>
            <person name="Elong R."/>
            <person name="Falk J."/>
            <person name="Farina A."/>
            <person name="Faro S."/>
            <person name="Ferguson D."/>
            <person name="Fisher S."/>
            <person name="Foley C.D."/>
            <person name="Franke A."/>
            <person name="Friedrich D."/>
            <person name="Gadbois L."/>
            <person name="Gearin G."/>
            <person name="Gearin C.R."/>
            <person name="Giannoukos G."/>
            <person name="Goode T."/>
            <person name="Graham J."/>
            <person name="Grandbois E."/>
            <person name="Grewal S."/>
            <person name="Gyaltsen K."/>
            <person name="Hafez N."/>
            <person name="Hagos B."/>
            <person name="Hall J."/>
            <person name="Henson C."/>
            <person name="Hollinger A."/>
            <person name="Honan T."/>
            <person name="Huard M.D."/>
            <person name="Hughes L."/>
            <person name="Hurhula B."/>
            <person name="Husby M.E."/>
            <person name="Kamat A."/>
            <person name="Kanga B."/>
            <person name="Kashin S."/>
            <person name="Khazanovich D."/>
            <person name="Kisner P."/>
            <person name="Lance K."/>
            <person name="Lara M."/>
            <person name="Lee W."/>
            <person name="Lennon N."/>
            <person name="Letendre F."/>
            <person name="LeVine R."/>
            <person name="Lipovsky A."/>
            <person name="Liu X."/>
            <person name="Liu J."/>
            <person name="Liu S."/>
            <person name="Lokyitsang T."/>
            <person name="Lokyitsang Y."/>
            <person name="Lubonja R."/>
            <person name="Lui A."/>
            <person name="MacDonald P."/>
            <person name="Magnisalis V."/>
            <person name="Maru K."/>
            <person name="Matthews C."/>
            <person name="McCusker W."/>
            <person name="McDonough S."/>
            <person name="Mehta T."/>
            <person name="Meldrim J."/>
            <person name="Meneus L."/>
            <person name="Mihai O."/>
            <person name="Mihalev A."/>
            <person name="Mihova T."/>
            <person name="Mittelman R."/>
            <person name="Mlenga V."/>
            <person name="Montmayeur A."/>
            <person name="Mulrain L."/>
            <person name="Navidi A."/>
            <person name="Naylor J."/>
            <person name="Negash T."/>
            <person name="Nguyen T."/>
            <person name="Nguyen N."/>
            <person name="Nicol R."/>
            <person name="Norbu C."/>
            <person name="Norbu N."/>
            <person name="Novod N."/>
            <person name="O'Neill B."/>
            <person name="Osman S."/>
            <person name="Markiewicz E."/>
            <person name="Oyono O.L."/>
            <person name="Patti C."/>
            <person name="Phunkhang P."/>
            <person name="Pierre F."/>
            <person name="Priest M."/>
            <person name="Raghuraman S."/>
            <person name="Rege F."/>
            <person name="Reyes R."/>
            <person name="Rise C."/>
            <person name="Rogov P."/>
            <person name="Ross K."/>
            <person name="Ryan E."/>
            <person name="Settipalli S."/>
            <person name="Shea T."/>
            <person name="Sherpa N."/>
            <person name="Shi L."/>
            <person name="Shih D."/>
            <person name="Sparrow T."/>
            <person name="Spaulding J."/>
            <person name="Stalker J."/>
            <person name="Stange-Thomann N."/>
            <person name="Stavropoulos S."/>
            <person name="Stone C."/>
            <person name="Strader C."/>
            <person name="Tesfaye S."/>
            <person name="Thomson T."/>
            <person name="Thoulutsang Y."/>
            <person name="Thoulutsang D."/>
            <person name="Topham K."/>
            <person name="Topping I."/>
            <person name="Tsamla T."/>
            <person name="Vassiliev H."/>
            <person name="Vo A."/>
            <person name="Wangchuk T."/>
            <person name="Wangdi T."/>
            <person name="Weiand M."/>
            <person name="Wilkinson J."/>
            <person name="Wilson A."/>
            <person name="Yadav S."/>
            <person name="Young G."/>
            <person name="Yu Q."/>
            <person name="Zembek L."/>
            <person name="Zhong D."/>
            <person name="Zimmer A."/>
            <person name="Zwirko Z."/>
            <person name="Jaffe D.B."/>
            <person name="Alvarez P."/>
            <person name="Brockman W."/>
            <person name="Butler J."/>
            <person name="Chin C."/>
            <person name="Gnerre S."/>
            <person name="Grabherr M."/>
            <person name="Kleber M."/>
            <person name="Mauceli E."/>
            <person name="MacCallum I."/>
        </authorList>
    </citation>
    <scope>NUCLEOTIDE SEQUENCE [LARGE SCALE GENOMIC DNA]</scope>
    <source>
        <strain evidence="6">Tucson 15287-2541.00</strain>
    </source>
</reference>
<dbReference type="EMBL" id="CH916366">
    <property type="protein sequence ID" value="EDV97807.1"/>
    <property type="molecule type" value="Genomic_DNA"/>
</dbReference>
<dbReference type="STRING" id="7222.B4J014"/>
<dbReference type="PANTHER" id="PTHR22880:SF225">
    <property type="entry name" value="BROMODOMAIN-CONTAINING PROTEIN BET-1-RELATED"/>
    <property type="match status" value="1"/>
</dbReference>